<dbReference type="EMBL" id="CAADRA010005112">
    <property type="protein sequence ID" value="VFT84987.1"/>
    <property type="molecule type" value="Genomic_DNA"/>
</dbReference>
<dbReference type="Proteomes" id="UP000332933">
    <property type="component" value="Unassembled WGS sequence"/>
</dbReference>
<evidence type="ECO:0000313" key="1">
    <source>
        <dbReference type="EMBL" id="KAF0701396.1"/>
    </source>
</evidence>
<dbReference type="EMBL" id="VJMH01005091">
    <property type="protein sequence ID" value="KAF0701396.1"/>
    <property type="molecule type" value="Genomic_DNA"/>
</dbReference>
<keyword evidence="3" id="KW-1185">Reference proteome</keyword>
<reference evidence="1" key="2">
    <citation type="submission" date="2019-06" db="EMBL/GenBank/DDBJ databases">
        <title>Genomics analysis of Aphanomyces spp. identifies a new class of oomycete effector associated with host adaptation.</title>
        <authorList>
            <person name="Gaulin E."/>
        </authorList>
    </citation>
    <scope>NUCLEOTIDE SEQUENCE</scope>
    <source>
        <strain evidence="1">CBS 578.67</strain>
    </source>
</reference>
<reference evidence="2 3" key="1">
    <citation type="submission" date="2019-03" db="EMBL/GenBank/DDBJ databases">
        <authorList>
            <person name="Gaulin E."/>
            <person name="Dumas B."/>
        </authorList>
    </citation>
    <scope>NUCLEOTIDE SEQUENCE [LARGE SCALE GENOMIC DNA]</scope>
    <source>
        <strain evidence="2">CBS 568.67</strain>
    </source>
</reference>
<gene>
    <name evidence="2" type="primary">Aste57867_8098</name>
    <name evidence="1" type="ORF">As57867_008068</name>
    <name evidence="2" type="ORF">ASTE57867_8098</name>
</gene>
<name>A0A485KJD1_9STRA</name>
<dbReference type="AlphaFoldDB" id="A0A485KJD1"/>
<evidence type="ECO:0000313" key="2">
    <source>
        <dbReference type="EMBL" id="VFT84987.1"/>
    </source>
</evidence>
<accession>A0A485KJD1</accession>
<proteinExistence type="predicted"/>
<protein>
    <submittedName>
        <fullName evidence="2">Aste57867_8098 protein</fullName>
    </submittedName>
</protein>
<evidence type="ECO:0000313" key="3">
    <source>
        <dbReference type="Proteomes" id="UP000332933"/>
    </source>
</evidence>
<sequence>MPSIHQGHHAPTTRPPSSSIIEILPSVTSSELMVLDPALLNLWEFGPTTINPITSVDLRQWANRGELIAAMTLTSNSTATSVQSAIADAIDRRQPCNDVTAMASGRMLVCEDSVSSSKLLTGLGCPPSLYTPSRSFEAPPEVSQGLYWLDANRFEPTSARFDDTSLPCLDLTCDVVVHLAAGYVHKSARGTGLYEQLFVSKIATMRSVFQRTVEAGRQLYFLFATREHAGFEKLMLLNLKATSVPLAAMATDVLGTDDIPAMRVVHWRLWDDSLQLHRRASLLWLDPRMCHETARL</sequence>
<organism evidence="2 3">
    <name type="scientific">Aphanomyces stellatus</name>
    <dbReference type="NCBI Taxonomy" id="120398"/>
    <lineage>
        <taxon>Eukaryota</taxon>
        <taxon>Sar</taxon>
        <taxon>Stramenopiles</taxon>
        <taxon>Oomycota</taxon>
        <taxon>Saprolegniomycetes</taxon>
        <taxon>Saprolegniales</taxon>
        <taxon>Verrucalvaceae</taxon>
        <taxon>Aphanomyces</taxon>
    </lineage>
</organism>